<sequence>MRKSGRIILLIVFFLLLAIGLIIFLFNTFTASGSSQEVFFDEEIRDITIKVENANVIMLSSENESTTIELSDSNNDSKLLTQLKGTQLTVEARSNSSFFDFGSSNPPVLTVHIPLANTTILKVNSGDGNLNLADIGPYEFEAYTANGDIAIQNVYAKYFSAETANGSIFMKDSAAQGISANSSNGDIQLENITSDVNLIAHSSNGSIEMKTEMLNSPIEFTTDNGDVTIHTKNKPTQGYVQAKASNGMIDIFGDDSGNVSFGGEFPKLKVDVVNGDIVME</sequence>
<organism evidence="3 4">
    <name type="scientific">Planococcus wigleyi</name>
    <dbReference type="NCBI Taxonomy" id="2762216"/>
    <lineage>
        <taxon>Bacteria</taxon>
        <taxon>Bacillati</taxon>
        <taxon>Bacillota</taxon>
        <taxon>Bacilli</taxon>
        <taxon>Bacillales</taxon>
        <taxon>Caryophanaceae</taxon>
        <taxon>Planococcus</taxon>
    </lineage>
</organism>
<keyword evidence="1" id="KW-1133">Transmembrane helix</keyword>
<feature type="transmembrane region" description="Helical" evidence="1">
    <location>
        <begin position="7"/>
        <end position="26"/>
    </location>
</feature>
<dbReference type="RefSeq" id="WP_191716151.1">
    <property type="nucleotide sequence ID" value="NZ_JACSPU010000005.1"/>
</dbReference>
<evidence type="ECO:0000313" key="4">
    <source>
        <dbReference type="Proteomes" id="UP000658980"/>
    </source>
</evidence>
<protein>
    <submittedName>
        <fullName evidence="3">DUF4097 family beta strand repeat protein</fullName>
    </submittedName>
</protein>
<proteinExistence type="predicted"/>
<keyword evidence="1" id="KW-0812">Transmembrane</keyword>
<name>A0ABR8WG06_9BACL</name>
<dbReference type="Gene3D" id="2.160.20.120">
    <property type="match status" value="1"/>
</dbReference>
<dbReference type="InterPro" id="IPR025164">
    <property type="entry name" value="Toastrack_DUF4097"/>
</dbReference>
<evidence type="ECO:0000256" key="1">
    <source>
        <dbReference type="SAM" id="Phobius"/>
    </source>
</evidence>
<evidence type="ECO:0000259" key="2">
    <source>
        <dbReference type="Pfam" id="PF13349"/>
    </source>
</evidence>
<dbReference type="Pfam" id="PF13349">
    <property type="entry name" value="DUF4097"/>
    <property type="match status" value="1"/>
</dbReference>
<evidence type="ECO:0000313" key="3">
    <source>
        <dbReference type="EMBL" id="MBD8015977.1"/>
    </source>
</evidence>
<keyword evidence="4" id="KW-1185">Reference proteome</keyword>
<keyword evidence="1" id="KW-0472">Membrane</keyword>
<comment type="caution">
    <text evidence="3">The sequence shown here is derived from an EMBL/GenBank/DDBJ whole genome shotgun (WGS) entry which is preliminary data.</text>
</comment>
<gene>
    <name evidence="3" type="ORF">H9630_14200</name>
</gene>
<reference evidence="3 4" key="1">
    <citation type="submission" date="2020-08" db="EMBL/GenBank/DDBJ databases">
        <title>A Genomic Blueprint of the Chicken Gut Microbiome.</title>
        <authorList>
            <person name="Gilroy R."/>
            <person name="Ravi A."/>
            <person name="Getino M."/>
            <person name="Pursley I."/>
            <person name="Horton D.L."/>
            <person name="Alikhan N.-F."/>
            <person name="Baker D."/>
            <person name="Gharbi K."/>
            <person name="Hall N."/>
            <person name="Watson M."/>
            <person name="Adriaenssens E.M."/>
            <person name="Foster-Nyarko E."/>
            <person name="Jarju S."/>
            <person name="Secka A."/>
            <person name="Antonio M."/>
            <person name="Oren A."/>
            <person name="Chaudhuri R."/>
            <person name="La Ragione R.M."/>
            <person name="Hildebrand F."/>
            <person name="Pallen M.J."/>
        </authorList>
    </citation>
    <scope>NUCLEOTIDE SEQUENCE [LARGE SCALE GENOMIC DNA]</scope>
    <source>
        <strain evidence="3 4">Sa1BUA13</strain>
    </source>
</reference>
<dbReference type="EMBL" id="JACSPU010000005">
    <property type="protein sequence ID" value="MBD8015977.1"/>
    <property type="molecule type" value="Genomic_DNA"/>
</dbReference>
<dbReference type="Proteomes" id="UP000658980">
    <property type="component" value="Unassembled WGS sequence"/>
</dbReference>
<accession>A0ABR8WG06</accession>
<feature type="domain" description="DUF4097" evidence="2">
    <location>
        <begin position="44"/>
        <end position="253"/>
    </location>
</feature>